<name>A0ABP9PQS4_9ACTN</name>
<feature type="domain" description="ABC-2 type transporter transmembrane" evidence="8">
    <location>
        <begin position="23"/>
        <end position="228"/>
    </location>
</feature>
<dbReference type="Pfam" id="PF01061">
    <property type="entry name" value="ABC2_membrane"/>
    <property type="match status" value="1"/>
</dbReference>
<proteinExistence type="predicted"/>
<keyword evidence="10" id="KW-1185">Reference proteome</keyword>
<evidence type="ECO:0000313" key="9">
    <source>
        <dbReference type="EMBL" id="GAA5150596.1"/>
    </source>
</evidence>
<dbReference type="RefSeq" id="WP_345459533.1">
    <property type="nucleotide sequence ID" value="NZ_BAABKG010000003.1"/>
</dbReference>
<feature type="transmembrane region" description="Helical" evidence="7">
    <location>
        <begin position="38"/>
        <end position="59"/>
    </location>
</feature>
<dbReference type="PANTHER" id="PTHR43027:SF2">
    <property type="entry name" value="TRANSPORT PERMEASE PROTEIN"/>
    <property type="match status" value="1"/>
</dbReference>
<evidence type="ECO:0000256" key="2">
    <source>
        <dbReference type="ARBA" id="ARBA00022692"/>
    </source>
</evidence>
<dbReference type="PANTHER" id="PTHR43027">
    <property type="entry name" value="DOXORUBICIN RESISTANCE ABC TRANSPORTER PERMEASE PROTEIN DRRC-RELATED"/>
    <property type="match status" value="1"/>
</dbReference>
<evidence type="ECO:0000256" key="7">
    <source>
        <dbReference type="SAM" id="Phobius"/>
    </source>
</evidence>
<feature type="transmembrane region" description="Helical" evidence="7">
    <location>
        <begin position="239"/>
        <end position="256"/>
    </location>
</feature>
<evidence type="ECO:0000259" key="8">
    <source>
        <dbReference type="Pfam" id="PF01061"/>
    </source>
</evidence>
<evidence type="ECO:0000256" key="1">
    <source>
        <dbReference type="ARBA" id="ARBA00004141"/>
    </source>
</evidence>
<keyword evidence="4 7" id="KW-0472">Membrane</keyword>
<dbReference type="EMBL" id="BAABKG010000003">
    <property type="protein sequence ID" value="GAA5150596.1"/>
    <property type="molecule type" value="Genomic_DNA"/>
</dbReference>
<dbReference type="InterPro" id="IPR013525">
    <property type="entry name" value="ABC2_TM"/>
</dbReference>
<dbReference type="PIRSF" id="PIRSF006648">
    <property type="entry name" value="DrrB"/>
    <property type="match status" value="1"/>
</dbReference>
<feature type="region of interest" description="Disordered" evidence="6">
    <location>
        <begin position="1"/>
        <end position="20"/>
    </location>
</feature>
<sequence>MTTTTLTSTTAAPTAPRARSATRRLVTAELRLLLRDPLTVSFVVVFPVISMLIIGGSFGRAPDDVFPVDPAHWYIASYFAVVIGATGLIMLPVHIATYRERGVLRRLAASGFPRWSFTLTELVLGVAAVLVGGVALLAVAAPVYGLPPVVDPVRVVAAVAAATLAFISIGVLLGTMLPTARAAQAVGLMLYFPSFLLGGGGPPPQVMGEAMSSIAGVLPLTLAIDAIREPWLGIGTPDGSLAVVALIAVVAAGFAARRTSL</sequence>
<evidence type="ECO:0000256" key="4">
    <source>
        <dbReference type="ARBA" id="ARBA00023136"/>
    </source>
</evidence>
<keyword evidence="3 7" id="KW-1133">Transmembrane helix</keyword>
<feature type="transmembrane region" description="Helical" evidence="7">
    <location>
        <begin position="119"/>
        <end position="143"/>
    </location>
</feature>
<feature type="transmembrane region" description="Helical" evidence="7">
    <location>
        <begin position="71"/>
        <end position="98"/>
    </location>
</feature>
<feature type="transmembrane region" description="Helical" evidence="7">
    <location>
        <begin position="182"/>
        <end position="200"/>
    </location>
</feature>
<feature type="transmembrane region" description="Helical" evidence="7">
    <location>
        <begin position="155"/>
        <end position="175"/>
    </location>
</feature>
<evidence type="ECO:0000256" key="5">
    <source>
        <dbReference type="ARBA" id="ARBA00023251"/>
    </source>
</evidence>
<dbReference type="InterPro" id="IPR052902">
    <property type="entry name" value="ABC-2_transporter"/>
</dbReference>
<evidence type="ECO:0000313" key="10">
    <source>
        <dbReference type="Proteomes" id="UP001500221"/>
    </source>
</evidence>
<accession>A0ABP9PQS4</accession>
<dbReference type="Proteomes" id="UP001500221">
    <property type="component" value="Unassembled WGS sequence"/>
</dbReference>
<dbReference type="InterPro" id="IPR000412">
    <property type="entry name" value="ABC_2_transport"/>
</dbReference>
<evidence type="ECO:0000256" key="3">
    <source>
        <dbReference type="ARBA" id="ARBA00022989"/>
    </source>
</evidence>
<comment type="subcellular location">
    <subcellularLocation>
        <location evidence="1">Membrane</location>
        <topology evidence="1">Multi-pass membrane protein</topology>
    </subcellularLocation>
</comment>
<reference evidence="10" key="1">
    <citation type="journal article" date="2019" name="Int. J. Syst. Evol. Microbiol.">
        <title>The Global Catalogue of Microorganisms (GCM) 10K type strain sequencing project: providing services to taxonomists for standard genome sequencing and annotation.</title>
        <authorList>
            <consortium name="The Broad Institute Genomics Platform"/>
            <consortium name="The Broad Institute Genome Sequencing Center for Infectious Disease"/>
            <person name="Wu L."/>
            <person name="Ma J."/>
        </authorList>
    </citation>
    <scope>NUCLEOTIDE SEQUENCE [LARGE SCALE GENOMIC DNA]</scope>
    <source>
        <strain evidence="10">JCM 18459</strain>
    </source>
</reference>
<gene>
    <name evidence="9" type="ORF">GCM10023340_28030</name>
</gene>
<keyword evidence="5" id="KW-0046">Antibiotic resistance</keyword>
<comment type="caution">
    <text evidence="9">The sequence shown here is derived from an EMBL/GenBank/DDBJ whole genome shotgun (WGS) entry which is preliminary data.</text>
</comment>
<protein>
    <submittedName>
        <fullName evidence="9">ABC transporter permease</fullName>
    </submittedName>
</protein>
<evidence type="ECO:0000256" key="6">
    <source>
        <dbReference type="SAM" id="MobiDB-lite"/>
    </source>
</evidence>
<keyword evidence="2 7" id="KW-0812">Transmembrane</keyword>
<organism evidence="9 10">
    <name type="scientific">Nocardioides marinquilinus</name>
    <dbReference type="NCBI Taxonomy" id="1210400"/>
    <lineage>
        <taxon>Bacteria</taxon>
        <taxon>Bacillati</taxon>
        <taxon>Actinomycetota</taxon>
        <taxon>Actinomycetes</taxon>
        <taxon>Propionibacteriales</taxon>
        <taxon>Nocardioidaceae</taxon>
        <taxon>Nocardioides</taxon>
    </lineage>
</organism>